<dbReference type="AlphaFoldDB" id="A0A7G9ZAB6"/>
<proteinExistence type="predicted"/>
<dbReference type="PANTHER" id="PTHR42244">
    <property type="entry name" value="ANTITOXIN VAPB3-RELATED"/>
    <property type="match status" value="1"/>
</dbReference>
<organism evidence="1">
    <name type="scientific">Candidatus Methanophaga sp. ANME-1 ERB7</name>
    <dbReference type="NCBI Taxonomy" id="2759913"/>
    <lineage>
        <taxon>Archaea</taxon>
        <taxon>Methanobacteriati</taxon>
        <taxon>Methanobacteriota</taxon>
        <taxon>Stenosarchaea group</taxon>
        <taxon>Methanomicrobia</taxon>
        <taxon>Candidatus Methanophagales</taxon>
        <taxon>Candidatus Methanophagaceae</taxon>
        <taxon>Candidatus Methanophaga</taxon>
    </lineage>
</organism>
<dbReference type="EMBL" id="MT631682">
    <property type="protein sequence ID" value="QNO57200.1"/>
    <property type="molecule type" value="Genomic_DNA"/>
</dbReference>
<protein>
    <recommendedName>
        <fullName evidence="2">VapB-type antitoxin</fullName>
    </recommendedName>
</protein>
<accession>A0A7G9ZAB6</accession>
<dbReference type="InterPro" id="IPR039709">
    <property type="entry name" value="VapB3-like"/>
</dbReference>
<dbReference type="PANTHER" id="PTHR42244:SF2">
    <property type="entry name" value="ANTITOXIN VAPB3-RELATED"/>
    <property type="match status" value="1"/>
</dbReference>
<reference evidence="1" key="1">
    <citation type="submission" date="2020-06" db="EMBL/GenBank/DDBJ databases">
        <title>Unique genomic features of the anaerobic methanotrophic archaea.</title>
        <authorList>
            <person name="Chadwick G.L."/>
            <person name="Skennerton C.T."/>
            <person name="Laso-Perez R."/>
            <person name="Leu A.O."/>
            <person name="Speth D.R."/>
            <person name="Yu H."/>
            <person name="Morgan-Lang C."/>
            <person name="Hatzenpichler R."/>
            <person name="Goudeau D."/>
            <person name="Malmstrom R."/>
            <person name="Brazelton W.J."/>
            <person name="Woyke T."/>
            <person name="Hallam S.J."/>
            <person name="Tyson G.W."/>
            <person name="Wegener G."/>
            <person name="Boetius A."/>
            <person name="Orphan V."/>
        </authorList>
    </citation>
    <scope>NUCLEOTIDE SEQUENCE</scope>
</reference>
<name>A0A7G9ZAB6_9EURY</name>
<gene>
    <name evidence="1" type="ORF">LOCNCDEO_00011</name>
</gene>
<sequence>MPNANFMASTFRYYRSKHSVMSTKTVYSIRVPVELRKTMEELKEINWQEEIRQLVEELVKNKSKERLLAEAKEIRKDMKADVSAAELIREDRDAR</sequence>
<evidence type="ECO:0000313" key="1">
    <source>
        <dbReference type="EMBL" id="QNO57200.1"/>
    </source>
</evidence>
<evidence type="ECO:0008006" key="2">
    <source>
        <dbReference type="Google" id="ProtNLM"/>
    </source>
</evidence>